<dbReference type="Gramene" id="PNW86727">
    <property type="protein sequence ID" value="PNW86727"/>
    <property type="gene ID" value="CHLRE_02g095112v5"/>
</dbReference>
<feature type="region of interest" description="Disordered" evidence="1">
    <location>
        <begin position="92"/>
        <end position="117"/>
    </location>
</feature>
<dbReference type="InParanoid" id="A0A2K3E1U1"/>
<dbReference type="GeneID" id="66052371"/>
<accession>A0A2K3E1U1</accession>
<reference evidence="2 3" key="1">
    <citation type="journal article" date="2007" name="Science">
        <title>The Chlamydomonas genome reveals the evolution of key animal and plant functions.</title>
        <authorList>
            <person name="Merchant S.S."/>
            <person name="Prochnik S.E."/>
            <person name="Vallon O."/>
            <person name="Harris E.H."/>
            <person name="Karpowicz S.J."/>
            <person name="Witman G.B."/>
            <person name="Terry A."/>
            <person name="Salamov A."/>
            <person name="Fritz-Laylin L.K."/>
            <person name="Marechal-Drouard L."/>
            <person name="Marshall W.F."/>
            <person name="Qu L.H."/>
            <person name="Nelson D.R."/>
            <person name="Sanderfoot A.A."/>
            <person name="Spalding M.H."/>
            <person name="Kapitonov V.V."/>
            <person name="Ren Q."/>
            <person name="Ferris P."/>
            <person name="Lindquist E."/>
            <person name="Shapiro H."/>
            <person name="Lucas S.M."/>
            <person name="Grimwood J."/>
            <person name="Schmutz J."/>
            <person name="Cardol P."/>
            <person name="Cerutti H."/>
            <person name="Chanfreau G."/>
            <person name="Chen C.L."/>
            <person name="Cognat V."/>
            <person name="Croft M.T."/>
            <person name="Dent R."/>
            <person name="Dutcher S."/>
            <person name="Fernandez E."/>
            <person name="Fukuzawa H."/>
            <person name="Gonzalez-Ballester D."/>
            <person name="Gonzalez-Halphen D."/>
            <person name="Hallmann A."/>
            <person name="Hanikenne M."/>
            <person name="Hippler M."/>
            <person name="Inwood W."/>
            <person name="Jabbari K."/>
            <person name="Kalanon M."/>
            <person name="Kuras R."/>
            <person name="Lefebvre P.A."/>
            <person name="Lemaire S.D."/>
            <person name="Lobanov A.V."/>
            <person name="Lohr M."/>
            <person name="Manuell A."/>
            <person name="Meier I."/>
            <person name="Mets L."/>
            <person name="Mittag M."/>
            <person name="Mittelmeier T."/>
            <person name="Moroney J.V."/>
            <person name="Moseley J."/>
            <person name="Napoli C."/>
            <person name="Nedelcu A.M."/>
            <person name="Niyogi K."/>
            <person name="Novoselov S.V."/>
            <person name="Paulsen I.T."/>
            <person name="Pazour G."/>
            <person name="Purton S."/>
            <person name="Ral J.P."/>
            <person name="Riano-Pachon D.M."/>
            <person name="Riekhof W."/>
            <person name="Rymarquis L."/>
            <person name="Schroda M."/>
            <person name="Stern D."/>
            <person name="Umen J."/>
            <person name="Willows R."/>
            <person name="Wilson N."/>
            <person name="Zimmer S.L."/>
            <person name="Allmer J."/>
            <person name="Balk J."/>
            <person name="Bisova K."/>
            <person name="Chen C.J."/>
            <person name="Elias M."/>
            <person name="Gendler K."/>
            <person name="Hauser C."/>
            <person name="Lamb M.R."/>
            <person name="Ledford H."/>
            <person name="Long J.C."/>
            <person name="Minagawa J."/>
            <person name="Page M.D."/>
            <person name="Pan J."/>
            <person name="Pootakham W."/>
            <person name="Roje S."/>
            <person name="Rose A."/>
            <person name="Stahlberg E."/>
            <person name="Terauchi A.M."/>
            <person name="Yang P."/>
            <person name="Ball S."/>
            <person name="Bowler C."/>
            <person name="Dieckmann C.L."/>
            <person name="Gladyshev V.N."/>
            <person name="Green P."/>
            <person name="Jorgensen R."/>
            <person name="Mayfield S."/>
            <person name="Mueller-Roeber B."/>
            <person name="Rajamani S."/>
            <person name="Sayre R.T."/>
            <person name="Brokstein P."/>
            <person name="Dubchak I."/>
            <person name="Goodstein D."/>
            <person name="Hornick L."/>
            <person name="Huang Y.W."/>
            <person name="Jhaveri J."/>
            <person name="Luo Y."/>
            <person name="Martinez D."/>
            <person name="Ngau W.C."/>
            <person name="Otillar B."/>
            <person name="Poliakov A."/>
            <person name="Porter A."/>
            <person name="Szajkowski L."/>
            <person name="Werner G."/>
            <person name="Zhou K."/>
            <person name="Grigoriev I.V."/>
            <person name="Rokhsar D.S."/>
            <person name="Grossman A.R."/>
        </authorList>
    </citation>
    <scope>NUCLEOTIDE SEQUENCE [LARGE SCALE GENOMIC DNA]</scope>
    <source>
        <strain evidence="3">CC-503</strain>
    </source>
</reference>
<evidence type="ECO:0000313" key="2">
    <source>
        <dbReference type="EMBL" id="PNW86727.1"/>
    </source>
</evidence>
<dbReference type="RefSeq" id="XP_042927204.1">
    <property type="nucleotide sequence ID" value="XM_043059573.1"/>
</dbReference>
<name>A0A2K3E1U1_CHLRE</name>
<keyword evidence="3" id="KW-1185">Reference proteome</keyword>
<feature type="region of interest" description="Disordered" evidence="1">
    <location>
        <begin position="1"/>
        <end position="39"/>
    </location>
</feature>
<gene>
    <name evidence="2" type="ORF">CHLRE_02g095112v5</name>
</gene>
<dbReference type="Proteomes" id="UP000006906">
    <property type="component" value="Chromosome 2"/>
</dbReference>
<evidence type="ECO:0000313" key="3">
    <source>
        <dbReference type="Proteomes" id="UP000006906"/>
    </source>
</evidence>
<dbReference type="EMBL" id="CM008963">
    <property type="protein sequence ID" value="PNW86727.1"/>
    <property type="molecule type" value="Genomic_DNA"/>
</dbReference>
<sequence>MALFLRSPGDPIPEDITGGGGAGGGGGGGGQQDDRPLSFFGVQDGTEVLVDEIDPEALKRADEDARAAASAAHEQRLAEQLRAADRLQAEFARSMGLQQQQQQQQQQGAAGAPEQQQ</sequence>
<dbReference type="KEGG" id="cre:CHLRE_02g095112v5"/>
<feature type="compositionally biased region" description="Low complexity" evidence="1">
    <location>
        <begin position="96"/>
        <end position="117"/>
    </location>
</feature>
<proteinExistence type="predicted"/>
<feature type="compositionally biased region" description="Gly residues" evidence="1">
    <location>
        <begin position="17"/>
        <end position="31"/>
    </location>
</feature>
<dbReference type="AlphaFoldDB" id="A0A2K3E1U1"/>
<organism evidence="2 3">
    <name type="scientific">Chlamydomonas reinhardtii</name>
    <name type="common">Chlamydomonas smithii</name>
    <dbReference type="NCBI Taxonomy" id="3055"/>
    <lineage>
        <taxon>Eukaryota</taxon>
        <taxon>Viridiplantae</taxon>
        <taxon>Chlorophyta</taxon>
        <taxon>core chlorophytes</taxon>
        <taxon>Chlorophyceae</taxon>
        <taxon>CS clade</taxon>
        <taxon>Chlamydomonadales</taxon>
        <taxon>Chlamydomonadaceae</taxon>
        <taxon>Chlamydomonas</taxon>
    </lineage>
</organism>
<evidence type="ECO:0000256" key="1">
    <source>
        <dbReference type="SAM" id="MobiDB-lite"/>
    </source>
</evidence>
<protein>
    <submittedName>
        <fullName evidence="2">Uncharacterized protein</fullName>
    </submittedName>
</protein>